<dbReference type="GeneID" id="90003462"/>
<proteinExistence type="predicted"/>
<protein>
    <submittedName>
        <fullName evidence="2">Uncharacterized protein</fullName>
    </submittedName>
</protein>
<dbReference type="EMBL" id="JAVHJV010000015">
    <property type="protein sequence ID" value="KAK5937884.1"/>
    <property type="molecule type" value="Genomic_DNA"/>
</dbReference>
<evidence type="ECO:0000313" key="2">
    <source>
        <dbReference type="EMBL" id="KAK5937884.1"/>
    </source>
</evidence>
<comment type="caution">
    <text evidence="2">The sequence shown here is derived from an EMBL/GenBank/DDBJ whole genome shotgun (WGS) entry which is preliminary data.</text>
</comment>
<reference evidence="2 3" key="1">
    <citation type="journal article" date="2023" name="Res Sq">
        <title>Genomic and morphological characterization of Knufia obscura isolated from the Mars 2020 spacecraft assembly facility.</title>
        <authorList>
            <person name="Chander A.M."/>
            <person name="Teixeira M.M."/>
            <person name="Singh N.K."/>
            <person name="Williams M.P."/>
            <person name="Parker C.W."/>
            <person name="Leo P."/>
            <person name="Stajich J.E."/>
            <person name="Torok T."/>
            <person name="Tighe S."/>
            <person name="Mason C.E."/>
            <person name="Venkateswaran K."/>
        </authorList>
    </citation>
    <scope>NUCLEOTIDE SEQUENCE [LARGE SCALE GENOMIC DNA]</scope>
    <source>
        <strain evidence="2 3">CCFEE 5817</strain>
    </source>
</reference>
<feature type="compositionally biased region" description="Basic and acidic residues" evidence="1">
    <location>
        <begin position="313"/>
        <end position="330"/>
    </location>
</feature>
<accession>A0ABR0RCQ7</accession>
<dbReference type="Proteomes" id="UP001334248">
    <property type="component" value="Unassembled WGS sequence"/>
</dbReference>
<evidence type="ECO:0000313" key="3">
    <source>
        <dbReference type="Proteomes" id="UP001334248"/>
    </source>
</evidence>
<gene>
    <name evidence="2" type="ORF">PMZ80_010013</name>
</gene>
<dbReference type="RefSeq" id="XP_064725974.1">
    <property type="nucleotide sequence ID" value="XM_064878406.1"/>
</dbReference>
<keyword evidence="3" id="KW-1185">Reference proteome</keyword>
<sequence length="445" mass="50343">MCNSAATRTGEDDNLVLTILARVPYEGRPYHQFRGVNRRFNRLMGDGGRHATALPTMVARRQFTPFYQLGNAIGPRGGYEWEGLHALWARVTLHDRWLDLVGFMDRENTEAYFTAMALVDAIVAFKNLRLTRGFVSAADRQLFDGLNLAGLAKVVLPPPALMLIRYLCMRTDDALQSRLRRDPVAELTSEGGNNADLEASCLCRSILFTTQIITASGTPFRMFLNNQGFFSGLYNVQHDLTMDLVAHLEDPNLDNTECRDGMVLQLVLGQALKKEMLTDEERRLPIKEVVADDIDKWTGITGVADRLQFEHDHDTQTQSDDAQRDADRDTSIQGTSIKHQQVLDFYHDQLWQTSMQDSEAARIRKRLATAYKCMVLTDEKLRTFFQNRSAVDTMLASINLEDIGTRLLAHATRIGNMDAHEVREAASEALKDHDLDMWPDSAYLN</sequence>
<feature type="region of interest" description="Disordered" evidence="1">
    <location>
        <begin position="313"/>
        <end position="333"/>
    </location>
</feature>
<organism evidence="2 3">
    <name type="scientific">Knufia obscura</name>
    <dbReference type="NCBI Taxonomy" id="1635080"/>
    <lineage>
        <taxon>Eukaryota</taxon>
        <taxon>Fungi</taxon>
        <taxon>Dikarya</taxon>
        <taxon>Ascomycota</taxon>
        <taxon>Pezizomycotina</taxon>
        <taxon>Eurotiomycetes</taxon>
        <taxon>Chaetothyriomycetidae</taxon>
        <taxon>Chaetothyriales</taxon>
        <taxon>Trichomeriaceae</taxon>
        <taxon>Knufia</taxon>
    </lineage>
</organism>
<name>A0ABR0RCQ7_9EURO</name>
<evidence type="ECO:0000256" key="1">
    <source>
        <dbReference type="SAM" id="MobiDB-lite"/>
    </source>
</evidence>